<dbReference type="RefSeq" id="WP_289840729.1">
    <property type="nucleotide sequence ID" value="NZ_CATKSH010000019.1"/>
</dbReference>
<dbReference type="EMBL" id="CATKSH010000019">
    <property type="protein sequence ID" value="CAI9121624.1"/>
    <property type="molecule type" value="Genomic_DNA"/>
</dbReference>
<evidence type="ECO:0000256" key="1">
    <source>
        <dbReference type="ARBA" id="ARBA00006336"/>
    </source>
</evidence>
<evidence type="ECO:0000256" key="2">
    <source>
        <dbReference type="ARBA" id="ARBA00022642"/>
    </source>
</evidence>
<evidence type="ECO:0000256" key="3">
    <source>
        <dbReference type="ARBA" id="ARBA00022723"/>
    </source>
</evidence>
<evidence type="ECO:0000313" key="9">
    <source>
        <dbReference type="EMBL" id="CAI9121624.1"/>
    </source>
</evidence>
<keyword evidence="4" id="KW-0378">Hydrolase</keyword>
<dbReference type="InterPro" id="IPR000868">
    <property type="entry name" value="Isochorismatase-like_dom"/>
</dbReference>
<dbReference type="InterPro" id="IPR052347">
    <property type="entry name" value="Isochorismatase_Nicotinamidase"/>
</dbReference>
<dbReference type="GO" id="GO:0008936">
    <property type="term" value="F:nicotinamidase activity"/>
    <property type="evidence" value="ECO:0007669"/>
    <property type="project" value="UniProtKB-EC"/>
</dbReference>
<dbReference type="SUPFAM" id="SSF52499">
    <property type="entry name" value="Isochorismatase-like hydrolases"/>
    <property type="match status" value="1"/>
</dbReference>
<keyword evidence="10" id="KW-1185">Reference proteome</keyword>
<dbReference type="GO" id="GO:0046872">
    <property type="term" value="F:metal ion binding"/>
    <property type="evidence" value="ECO:0007669"/>
    <property type="project" value="UniProtKB-KW"/>
</dbReference>
<evidence type="ECO:0000259" key="8">
    <source>
        <dbReference type="Pfam" id="PF00857"/>
    </source>
</evidence>
<keyword evidence="2" id="KW-0662">Pyridine nucleotide biosynthesis</keyword>
<name>A0AA35UQ61_9PROT</name>
<comment type="caution">
    <text evidence="9">The sequence shown here is derived from an EMBL/GenBank/DDBJ whole genome shotgun (WGS) entry which is preliminary data.</text>
</comment>
<evidence type="ECO:0000313" key="10">
    <source>
        <dbReference type="Proteomes" id="UP001176960"/>
    </source>
</evidence>
<dbReference type="PANTHER" id="PTHR11080:SF2">
    <property type="entry name" value="LD05707P"/>
    <property type="match status" value="1"/>
</dbReference>
<dbReference type="GO" id="GO:0019363">
    <property type="term" value="P:pyridine nucleotide biosynthetic process"/>
    <property type="evidence" value="ECO:0007669"/>
    <property type="project" value="UniProtKB-KW"/>
</dbReference>
<keyword evidence="3" id="KW-0479">Metal-binding</keyword>
<comment type="similarity">
    <text evidence="1">Belongs to the isochorismatase family.</text>
</comment>
<dbReference type="Gene3D" id="3.40.50.850">
    <property type="entry name" value="Isochorismatase-like"/>
    <property type="match status" value="1"/>
</dbReference>
<dbReference type="InterPro" id="IPR036380">
    <property type="entry name" value="Isochorismatase-like_sf"/>
</dbReference>
<feature type="domain" description="Isochorismatase-like" evidence="8">
    <location>
        <begin position="11"/>
        <end position="169"/>
    </location>
</feature>
<evidence type="ECO:0000256" key="6">
    <source>
        <dbReference type="ARBA" id="ARBA00039017"/>
    </source>
</evidence>
<dbReference type="Proteomes" id="UP001176960">
    <property type="component" value="Unassembled WGS sequence"/>
</dbReference>
<dbReference type="EC" id="3.5.1.19" evidence="6"/>
<gene>
    <name evidence="9" type="ORF">LMG32879_002471</name>
</gene>
<comment type="pathway">
    <text evidence="5">Cofactor biosynthesis; nicotinate biosynthesis; nicotinate from nicotinamide: step 1/1.</text>
</comment>
<dbReference type="PANTHER" id="PTHR11080">
    <property type="entry name" value="PYRAZINAMIDASE/NICOTINAMIDASE"/>
    <property type="match status" value="1"/>
</dbReference>
<dbReference type="AlphaFoldDB" id="A0AA35UQ61"/>
<dbReference type="Pfam" id="PF00857">
    <property type="entry name" value="Isochorismatase"/>
    <property type="match status" value="1"/>
</dbReference>
<dbReference type="CDD" id="cd01011">
    <property type="entry name" value="nicotinamidase"/>
    <property type="match status" value="1"/>
</dbReference>
<evidence type="ECO:0000256" key="5">
    <source>
        <dbReference type="ARBA" id="ARBA00037900"/>
    </source>
</evidence>
<reference evidence="9" key="1">
    <citation type="submission" date="2023-03" db="EMBL/GenBank/DDBJ databases">
        <authorList>
            <person name="Cleenwerck I."/>
        </authorList>
    </citation>
    <scope>NUCLEOTIDE SEQUENCE</scope>
    <source>
        <strain evidence="9">LMG 32879</strain>
    </source>
</reference>
<proteinExistence type="inferred from homology"/>
<evidence type="ECO:0000256" key="7">
    <source>
        <dbReference type="ARBA" id="ARBA00043224"/>
    </source>
</evidence>
<accession>A0AA35UQ61</accession>
<organism evidence="9 10">
    <name type="scientific">Brytella acorum</name>
    <dbReference type="NCBI Taxonomy" id="2959299"/>
    <lineage>
        <taxon>Bacteria</taxon>
        <taxon>Pseudomonadati</taxon>
        <taxon>Pseudomonadota</taxon>
        <taxon>Alphaproteobacteria</taxon>
        <taxon>Acetobacterales</taxon>
        <taxon>Acetobacteraceae</taxon>
        <taxon>Brytella</taxon>
    </lineage>
</organism>
<protein>
    <recommendedName>
        <fullName evidence="6">nicotinamidase</fullName>
        <ecNumber evidence="6">3.5.1.19</ecNumber>
    </recommendedName>
    <alternativeName>
        <fullName evidence="7">Nicotinamide deamidase</fullName>
    </alternativeName>
</protein>
<sequence length="198" mass="21144">MTVMTSAIHDALLIIDVQNDFLPGGALGVPNGDHVIAPINRLSGLPFRCVIASQDWHPPEHISFDAMGGPWPSHCVRGTPGVELAQTLDQTRIRHIVRKGTSPAHDSYSAFCDDGGMTTGLAALLGGLDVRRVFIAGLALDFCVAATALDARRAGFEAIVVMDACRPVHRIWEATQTSLQKAGVEILHTSSLTDVTMP</sequence>
<evidence type="ECO:0000256" key="4">
    <source>
        <dbReference type="ARBA" id="ARBA00022801"/>
    </source>
</evidence>